<keyword evidence="3" id="KW-1134">Transmembrane beta strand</keyword>
<dbReference type="Gene3D" id="2.40.170.20">
    <property type="entry name" value="TonB-dependent receptor, beta-barrel domain"/>
    <property type="match status" value="1"/>
</dbReference>
<evidence type="ECO:0000256" key="1">
    <source>
        <dbReference type="ARBA" id="ARBA00004571"/>
    </source>
</evidence>
<keyword evidence="10" id="KW-1185">Reference proteome</keyword>
<dbReference type="PANTHER" id="PTHR30069:SF46">
    <property type="entry name" value="OAR PROTEIN"/>
    <property type="match status" value="1"/>
</dbReference>
<proteinExistence type="predicted"/>
<dbReference type="Gene3D" id="2.60.40.1120">
    <property type="entry name" value="Carboxypeptidase-like, regulatory domain"/>
    <property type="match status" value="1"/>
</dbReference>
<dbReference type="InterPro" id="IPR039426">
    <property type="entry name" value="TonB-dep_rcpt-like"/>
</dbReference>
<keyword evidence="7" id="KW-0732">Signal</keyword>
<reference evidence="9 10" key="1">
    <citation type="submission" date="2020-10" db="EMBL/GenBank/DDBJ databases">
        <title>Complete genome sequence of Paludibaculum fermentans P105T, a facultatively anaerobic acidobacterium capable of dissimilatory Fe(III) reduction.</title>
        <authorList>
            <person name="Dedysh S.N."/>
            <person name="Beletsky A.V."/>
            <person name="Kulichevskaya I.S."/>
            <person name="Mardanov A.V."/>
            <person name="Ravin N.V."/>
        </authorList>
    </citation>
    <scope>NUCLEOTIDE SEQUENCE [LARGE SCALE GENOMIC DNA]</scope>
    <source>
        <strain evidence="9 10">P105</strain>
    </source>
</reference>
<comment type="subcellular location">
    <subcellularLocation>
        <location evidence="1">Cell outer membrane</location>
        <topology evidence="1">Multi-pass membrane protein</topology>
    </subcellularLocation>
</comment>
<gene>
    <name evidence="9" type="ORF">IRI77_09215</name>
</gene>
<feature type="chain" id="PRO_5032706513" evidence="7">
    <location>
        <begin position="31"/>
        <end position="1108"/>
    </location>
</feature>
<evidence type="ECO:0000256" key="2">
    <source>
        <dbReference type="ARBA" id="ARBA00022448"/>
    </source>
</evidence>
<sequence>MQTCSHARTRAALLLVPLVLSTGFGLPCLAQQVTATVVGTVSDATGATVPGATITATSLSTNSVREATSDASGSYTLAFLQAGDYSVNVTAKGFQGQKVSQITLQIQQTARLDFTLKVGDVAETINVEASAASLQTENSTVGTVIDSGKIVELPLNGRNFVQLAQLIPGVQAGTPGSITVRRGRGSIGAQDSPFGSTGMSANGSRDTANRYFLDGVEFMDYDAMTYAFSPSVDALAEFKVETSTYSAEAGGAPGGQVSIVTKRGGNAFKGTLWEFNRNDALTQSYDAIAGVSATPARLNRNQYGGNIGGPIWIPKVYKGKDKTFFFFNWEAGKLAQGAAAAYRIVPTNAQRNGDLSGLVNARTGAPIVLSDPMGVGIVNNQIPKSALSPQAQAFLAFQPTANTQNGVFNFLSTPASAVSTQDTYTARVDHNLTSRDVISARYVFNDTYEAGVPFWGHDERNNLGRTQNLALSYTRTFTPVLINEFRAGWHKFSETEIFGTTNDAGYDVVGKMGLPLVSRLPKEFGPPTISISGADGSFSMYDLQRQIGPRDRSNSFIPFTDTLSWQHGRHFIKFGAELDRRLVTFEQARAPRGSFTFDGTYTGSALADFLLGYIRSDSINPAHTSTDLKNFWQAYYVNDDWKATPNLTLNLGVRYDYFQPYKQSDDKMVNVEQNGFIVAGLTTPQTSAYGRGLIAPDRNNIGPRAGFAYRPKFTNDAVIRGGYGIYYTPQISNAIFAMAEGAQATAGATITGNITGKPNVFFNDPFAGAVTSGALNFAVSNDQNLRDSYIQQWNFNIQKKLIGDFVLDAGYVGSKGTRLIVTFQDLNRPLQIVDPRTAGLASLNARRPNQAYQRSVRSDKSIGNSIYHALQLKGERRMRNGVTFLAAYTYSKSISGPLDIGGQVGGGSFIGDVQDIFNLRAERAVSGFDVTQRFVQTLIYDIPFFKHSSGAKKLLLDGWQASTIMTAQSGFPAPITFGVDTTGTGIGSRPDLTGQVANLAGDQRTWKRWFNVDAFAQAPYGRFGTSPRTNAVRLPGMWNFDFSVNKSFRFAETRSVEFRTEVFNLFNQYNPDPSTVDLNIRSATFGTVGGGVRGITTRVIQLGAKLYF</sequence>
<feature type="domain" description="TonB-dependent transporter Oar-like beta-barrel" evidence="8">
    <location>
        <begin position="260"/>
        <end position="1101"/>
    </location>
</feature>
<dbReference type="InterPro" id="IPR008969">
    <property type="entry name" value="CarboxyPept-like_regulatory"/>
</dbReference>
<keyword evidence="5" id="KW-0472">Membrane</keyword>
<dbReference type="KEGG" id="pfer:IRI77_09215"/>
<dbReference type="GO" id="GO:0044718">
    <property type="term" value="P:siderophore transmembrane transport"/>
    <property type="evidence" value="ECO:0007669"/>
    <property type="project" value="TreeGrafter"/>
</dbReference>
<keyword evidence="2" id="KW-0813">Transport</keyword>
<evidence type="ECO:0000256" key="3">
    <source>
        <dbReference type="ARBA" id="ARBA00022452"/>
    </source>
</evidence>
<protein>
    <submittedName>
        <fullName evidence="9">TonB-dependent receptor</fullName>
    </submittedName>
</protein>
<dbReference type="SUPFAM" id="SSF49464">
    <property type="entry name" value="Carboxypeptidase regulatory domain-like"/>
    <property type="match status" value="1"/>
</dbReference>
<dbReference type="Proteomes" id="UP000593892">
    <property type="component" value="Chromosome"/>
</dbReference>
<evidence type="ECO:0000313" key="9">
    <source>
        <dbReference type="EMBL" id="QOY91956.1"/>
    </source>
</evidence>
<accession>A0A7S7SPU2</accession>
<evidence type="ECO:0000259" key="8">
    <source>
        <dbReference type="Pfam" id="PF25183"/>
    </source>
</evidence>
<keyword evidence="9" id="KW-0675">Receptor</keyword>
<name>A0A7S7SPU2_PALFE</name>
<dbReference type="EMBL" id="CP063849">
    <property type="protein sequence ID" value="QOY91956.1"/>
    <property type="molecule type" value="Genomic_DNA"/>
</dbReference>
<dbReference type="GO" id="GO:0015344">
    <property type="term" value="F:siderophore uptake transmembrane transporter activity"/>
    <property type="evidence" value="ECO:0007669"/>
    <property type="project" value="TreeGrafter"/>
</dbReference>
<keyword evidence="6" id="KW-0998">Cell outer membrane</keyword>
<dbReference type="Pfam" id="PF25183">
    <property type="entry name" value="OMP_b-brl_4"/>
    <property type="match status" value="1"/>
</dbReference>
<evidence type="ECO:0000256" key="6">
    <source>
        <dbReference type="ARBA" id="ARBA00023237"/>
    </source>
</evidence>
<evidence type="ECO:0000256" key="4">
    <source>
        <dbReference type="ARBA" id="ARBA00022692"/>
    </source>
</evidence>
<dbReference type="AlphaFoldDB" id="A0A7S7SPU2"/>
<dbReference type="InterPro" id="IPR057601">
    <property type="entry name" value="Oar-like_b-barrel"/>
</dbReference>
<dbReference type="Pfam" id="PF13620">
    <property type="entry name" value="CarboxypepD_reg"/>
    <property type="match status" value="1"/>
</dbReference>
<evidence type="ECO:0000256" key="7">
    <source>
        <dbReference type="SAM" id="SignalP"/>
    </source>
</evidence>
<keyword evidence="4" id="KW-0812">Transmembrane</keyword>
<evidence type="ECO:0000256" key="5">
    <source>
        <dbReference type="ARBA" id="ARBA00023136"/>
    </source>
</evidence>
<feature type="signal peptide" evidence="7">
    <location>
        <begin position="1"/>
        <end position="30"/>
    </location>
</feature>
<dbReference type="GO" id="GO:0009279">
    <property type="term" value="C:cell outer membrane"/>
    <property type="evidence" value="ECO:0007669"/>
    <property type="project" value="UniProtKB-SubCell"/>
</dbReference>
<dbReference type="SUPFAM" id="SSF56935">
    <property type="entry name" value="Porins"/>
    <property type="match status" value="1"/>
</dbReference>
<evidence type="ECO:0000313" key="10">
    <source>
        <dbReference type="Proteomes" id="UP000593892"/>
    </source>
</evidence>
<dbReference type="InterPro" id="IPR036942">
    <property type="entry name" value="Beta-barrel_TonB_sf"/>
</dbReference>
<organism evidence="9 10">
    <name type="scientific">Paludibaculum fermentans</name>
    <dbReference type="NCBI Taxonomy" id="1473598"/>
    <lineage>
        <taxon>Bacteria</taxon>
        <taxon>Pseudomonadati</taxon>
        <taxon>Acidobacteriota</taxon>
        <taxon>Terriglobia</taxon>
        <taxon>Bryobacterales</taxon>
        <taxon>Bryobacteraceae</taxon>
        <taxon>Paludibaculum</taxon>
    </lineage>
</organism>
<dbReference type="PANTHER" id="PTHR30069">
    <property type="entry name" value="TONB-DEPENDENT OUTER MEMBRANE RECEPTOR"/>
    <property type="match status" value="1"/>
</dbReference>